<dbReference type="EMBL" id="JAUJRV010000046">
    <property type="protein sequence ID" value="MDN7799435.1"/>
    <property type="molecule type" value="Genomic_DNA"/>
</dbReference>
<organism evidence="2 3">
    <name type="scientific">Burkholderia vietnamiensis</name>
    <dbReference type="NCBI Taxonomy" id="60552"/>
    <lineage>
        <taxon>Bacteria</taxon>
        <taxon>Pseudomonadati</taxon>
        <taxon>Pseudomonadota</taxon>
        <taxon>Betaproteobacteria</taxon>
        <taxon>Burkholderiales</taxon>
        <taxon>Burkholderiaceae</taxon>
        <taxon>Burkholderia</taxon>
        <taxon>Burkholderia cepacia complex</taxon>
    </lineage>
</organism>
<gene>
    <name evidence="2" type="ORF">QZM33_31340</name>
</gene>
<name>A0AAW7TAX8_BURVI</name>
<dbReference type="Proteomes" id="UP001171620">
    <property type="component" value="Unassembled WGS sequence"/>
</dbReference>
<proteinExistence type="predicted"/>
<evidence type="ECO:0000313" key="3">
    <source>
        <dbReference type="Proteomes" id="UP001171620"/>
    </source>
</evidence>
<dbReference type="SUPFAM" id="SSF52402">
    <property type="entry name" value="Adenine nucleotide alpha hydrolases-like"/>
    <property type="match status" value="1"/>
</dbReference>
<dbReference type="InterPro" id="IPR006016">
    <property type="entry name" value="UspA"/>
</dbReference>
<evidence type="ECO:0000313" key="2">
    <source>
        <dbReference type="EMBL" id="MDN7799435.1"/>
    </source>
</evidence>
<comment type="caution">
    <text evidence="2">The sequence shown here is derived from an EMBL/GenBank/DDBJ whole genome shotgun (WGS) entry which is preliminary data.</text>
</comment>
<dbReference type="Pfam" id="PF00582">
    <property type="entry name" value="Usp"/>
    <property type="match status" value="1"/>
</dbReference>
<dbReference type="AlphaFoldDB" id="A0AAW7TAX8"/>
<protein>
    <submittedName>
        <fullName evidence="2">Universal stress protein</fullName>
    </submittedName>
</protein>
<dbReference type="InterPro" id="IPR014729">
    <property type="entry name" value="Rossmann-like_a/b/a_fold"/>
</dbReference>
<feature type="domain" description="UspA" evidence="1">
    <location>
        <begin position="4"/>
        <end position="119"/>
    </location>
</feature>
<sequence length="158" mass="17163">MRYLLAGFDGSERSRIAVRHAASVAERCAGRLHVLTVMRLPSAGLDVPVSDDIVADCFSNATNQLALLRGELDARFAQFTVRYGEPAQEIARYALEFGVRDVFLGDPRRMMPRIMSTGWRVRRLLAGTGCEVTSVTAKTLAAQSGEDVHCSAGGAQSF</sequence>
<evidence type="ECO:0000259" key="1">
    <source>
        <dbReference type="Pfam" id="PF00582"/>
    </source>
</evidence>
<dbReference type="Gene3D" id="3.40.50.620">
    <property type="entry name" value="HUPs"/>
    <property type="match status" value="1"/>
</dbReference>
<dbReference type="CDD" id="cd00293">
    <property type="entry name" value="USP-like"/>
    <property type="match status" value="1"/>
</dbReference>
<dbReference type="RefSeq" id="WP_117337756.1">
    <property type="nucleotide sequence ID" value="NZ_JAUJRV010000046.1"/>
</dbReference>
<accession>A0AAW7TAX8</accession>
<reference evidence="2" key="1">
    <citation type="submission" date="2023-07" db="EMBL/GenBank/DDBJ databases">
        <title>A collection of bacterial strains from the Burkholderia cepacia Research Laboratory and Repository.</title>
        <authorList>
            <person name="Lipuma J."/>
            <person name="Spilker T."/>
            <person name="Caverly L."/>
        </authorList>
    </citation>
    <scope>NUCLEOTIDE SEQUENCE</scope>
    <source>
        <strain evidence="2">AU44268</strain>
    </source>
</reference>